<dbReference type="RefSeq" id="WP_013765766.1">
    <property type="nucleotide sequence ID" value="NC_015510.1"/>
</dbReference>
<gene>
    <name evidence="1" type="ordered locus">Halhy_3367</name>
</gene>
<reference key="2">
    <citation type="submission" date="2011-04" db="EMBL/GenBank/DDBJ databases">
        <title>Complete sequence of chromosome of Haliscomenobacter hydrossis DSM 1100.</title>
        <authorList>
            <consortium name="US DOE Joint Genome Institute (JGI-PGF)"/>
            <person name="Lucas S."/>
            <person name="Han J."/>
            <person name="Lapidus A."/>
            <person name="Bruce D."/>
            <person name="Goodwin L."/>
            <person name="Pitluck S."/>
            <person name="Peters L."/>
            <person name="Kyrpides N."/>
            <person name="Mavromatis K."/>
            <person name="Ivanova N."/>
            <person name="Ovchinnikova G."/>
            <person name="Pagani I."/>
            <person name="Daligault H."/>
            <person name="Detter J.C."/>
            <person name="Han C."/>
            <person name="Land M."/>
            <person name="Hauser L."/>
            <person name="Markowitz V."/>
            <person name="Cheng J.-F."/>
            <person name="Hugenholtz P."/>
            <person name="Woyke T."/>
            <person name="Wu D."/>
            <person name="Verbarg S."/>
            <person name="Frueling A."/>
            <person name="Brambilla E."/>
            <person name="Klenk H.-P."/>
            <person name="Eisen J.A."/>
        </authorList>
    </citation>
    <scope>NUCLEOTIDE SEQUENCE</scope>
    <source>
        <strain>DSM 1100</strain>
    </source>
</reference>
<dbReference type="HOGENOM" id="CLU_064457_0_0_10"/>
<dbReference type="EMBL" id="CP002691">
    <property type="protein sequence ID" value="AEE51225.1"/>
    <property type="molecule type" value="Genomic_DNA"/>
</dbReference>
<dbReference type="OrthoDB" id="4366615at2"/>
<reference evidence="1 2" key="1">
    <citation type="journal article" date="2011" name="Stand. Genomic Sci.">
        <title>Complete genome sequence of Haliscomenobacter hydrossis type strain (O).</title>
        <authorList>
            <consortium name="US DOE Joint Genome Institute (JGI-PGF)"/>
            <person name="Daligault H."/>
            <person name="Lapidus A."/>
            <person name="Zeytun A."/>
            <person name="Nolan M."/>
            <person name="Lucas S."/>
            <person name="Del Rio T.G."/>
            <person name="Tice H."/>
            <person name="Cheng J.F."/>
            <person name="Tapia R."/>
            <person name="Han C."/>
            <person name="Goodwin L."/>
            <person name="Pitluck S."/>
            <person name="Liolios K."/>
            <person name="Pagani I."/>
            <person name="Ivanova N."/>
            <person name="Huntemann M."/>
            <person name="Mavromatis K."/>
            <person name="Mikhailova N."/>
            <person name="Pati A."/>
            <person name="Chen A."/>
            <person name="Palaniappan K."/>
            <person name="Land M."/>
            <person name="Hauser L."/>
            <person name="Brambilla E.M."/>
            <person name="Rohde M."/>
            <person name="Verbarg S."/>
            <person name="Goker M."/>
            <person name="Bristow J."/>
            <person name="Eisen J.A."/>
            <person name="Markowitz V."/>
            <person name="Hugenholtz P."/>
            <person name="Kyrpides N.C."/>
            <person name="Klenk H.P."/>
            <person name="Woyke T."/>
        </authorList>
    </citation>
    <scope>NUCLEOTIDE SEQUENCE [LARGE SCALE GENOMIC DNA]</scope>
    <source>
        <strain evidence="2">ATCC 27775 / DSM 1100 / LMG 10767 / O</strain>
    </source>
</reference>
<proteinExistence type="predicted"/>
<evidence type="ECO:0008006" key="3">
    <source>
        <dbReference type="Google" id="ProtNLM"/>
    </source>
</evidence>
<organism evidence="1 2">
    <name type="scientific">Haliscomenobacter hydrossis (strain ATCC 27775 / DSM 1100 / LMG 10767 / O)</name>
    <dbReference type="NCBI Taxonomy" id="760192"/>
    <lineage>
        <taxon>Bacteria</taxon>
        <taxon>Pseudomonadati</taxon>
        <taxon>Bacteroidota</taxon>
        <taxon>Saprospiria</taxon>
        <taxon>Saprospirales</taxon>
        <taxon>Haliscomenobacteraceae</taxon>
        <taxon>Haliscomenobacter</taxon>
    </lineage>
</organism>
<dbReference type="eggNOG" id="ENOG502Z9FH">
    <property type="taxonomic scope" value="Bacteria"/>
</dbReference>
<dbReference type="AlphaFoldDB" id="F4KUE3"/>
<accession>F4KUE3</accession>
<evidence type="ECO:0000313" key="2">
    <source>
        <dbReference type="Proteomes" id="UP000008461"/>
    </source>
</evidence>
<name>F4KUE3_HALH1</name>
<protein>
    <recommendedName>
        <fullName evidence="3">VWFA domain-containing protein</fullName>
    </recommendedName>
</protein>
<dbReference type="Proteomes" id="UP000008461">
    <property type="component" value="Chromosome"/>
</dbReference>
<evidence type="ECO:0000313" key="1">
    <source>
        <dbReference type="EMBL" id="AEE51225.1"/>
    </source>
</evidence>
<sequence length="304" mass="33051">MGYTSWSSDAYSHLKSSYSGKSADQIFSSGMNAAMNPNGLVFRESRDSDAHPNSLAIAVFLDVTGSMGQIPEMLIRHKLGSLMDTLLAHGVEDPQVMFSAIGDHHTDRAPLQMGQFESGTDELNECLSKVYLEGGGGGQNMESYLLAWLVAGRHTSIDCYEKRGHKGFLFTIGDEKSWDSIAADRLKDLMGYAQTDPITDAQVLAQAQRMYHVFHIHINETGYKDNPDIIGYWKKLLGERALILDNHMAVAELIASTVAVINGANLDKVAAEFDAATANSVKNALMKVHTGVLKVGGDSGVVRL</sequence>
<dbReference type="STRING" id="760192.Halhy_3367"/>
<keyword evidence="2" id="KW-1185">Reference proteome</keyword>
<dbReference type="KEGG" id="hhy:Halhy_3367"/>